<evidence type="ECO:0000256" key="3">
    <source>
        <dbReference type="SAM" id="MobiDB-lite"/>
    </source>
</evidence>
<dbReference type="PANTHER" id="PTHR31302:SF31">
    <property type="entry name" value="PHOSPHODIESTERASE YAEI"/>
    <property type="match status" value="1"/>
</dbReference>
<evidence type="ECO:0000313" key="6">
    <source>
        <dbReference type="EMBL" id="CAA9347138.1"/>
    </source>
</evidence>
<keyword evidence="1" id="KW-0479">Metal-binding</keyword>
<feature type="domain" description="Calcineurin-like phosphoesterase" evidence="5">
    <location>
        <begin position="228"/>
        <end position="393"/>
    </location>
</feature>
<reference evidence="6" key="1">
    <citation type="submission" date="2020-02" db="EMBL/GenBank/DDBJ databases">
        <authorList>
            <person name="Meier V. D."/>
        </authorList>
    </citation>
    <scope>NUCLEOTIDE SEQUENCE</scope>
    <source>
        <strain evidence="6">AVDCRST_MAG07</strain>
    </source>
</reference>
<evidence type="ECO:0000256" key="1">
    <source>
        <dbReference type="ARBA" id="ARBA00022723"/>
    </source>
</evidence>
<keyword evidence="4" id="KW-1133">Transmembrane helix</keyword>
<feature type="transmembrane region" description="Helical" evidence="4">
    <location>
        <begin position="115"/>
        <end position="135"/>
    </location>
</feature>
<keyword evidence="2" id="KW-0378">Hydrolase</keyword>
<keyword evidence="4" id="KW-0812">Transmembrane</keyword>
<dbReference type="PANTHER" id="PTHR31302">
    <property type="entry name" value="TRANSMEMBRANE PROTEIN WITH METALLOPHOSPHOESTERASE DOMAIN-RELATED"/>
    <property type="match status" value="1"/>
</dbReference>
<dbReference type="GO" id="GO:0016020">
    <property type="term" value="C:membrane"/>
    <property type="evidence" value="ECO:0007669"/>
    <property type="project" value="GOC"/>
</dbReference>
<proteinExistence type="predicted"/>
<evidence type="ECO:0000259" key="5">
    <source>
        <dbReference type="Pfam" id="PF00149"/>
    </source>
</evidence>
<dbReference type="GO" id="GO:0009245">
    <property type="term" value="P:lipid A biosynthetic process"/>
    <property type="evidence" value="ECO:0007669"/>
    <property type="project" value="TreeGrafter"/>
</dbReference>
<dbReference type="Gene3D" id="3.60.21.10">
    <property type="match status" value="1"/>
</dbReference>
<evidence type="ECO:0000256" key="2">
    <source>
        <dbReference type="ARBA" id="ARBA00022801"/>
    </source>
</evidence>
<dbReference type="InterPro" id="IPR004843">
    <property type="entry name" value="Calcineurin-like_PHP"/>
</dbReference>
<dbReference type="GO" id="GO:0046872">
    <property type="term" value="F:metal ion binding"/>
    <property type="evidence" value="ECO:0007669"/>
    <property type="project" value="UniProtKB-KW"/>
</dbReference>
<sequence>MRRSRRGWLLLVLELAGVGTLGALLAIAVAGTVVRDVGPFQAALSFAPSLTGETQVAVPPLGQLQLDTHDSPVRLEVGITQLRTDAARTIATDPTALRGLGADVDGDLRAGVRELLLRTVVVTVLGAAALGLLVFRRLRRTLAAAASGLGALLILAGLTVVTADDRALSEPRFTGLLASAPGAVGDVRDILANIDAYGLQLGRLVVNVTELYTVTSSLQTFVPDDGTLRVLHISDLHLNPTAYDIVESVVEQFRVDIVVDTGDSTDLGTPAETRYLDGIARLDVPYVWIRGNHDSRIVQDAVARQPNATVLDGPEVVEVGGVRFLGQGDPRFIRDAQTRGQAPPEVLELVGEQLREAHDDAEDKPHLVLTHDPASAGPLLGGPPVVLAGHTHERRSETSEGTTLLVQGSTGGAGLRALRGEEPTPVTLSVLYLDPDDKQLQAYDDITLGGIGSSEVRISRQAVAEPTEPGPPAATPPATTPPATTPPPAGSPSPPRTRG</sequence>
<dbReference type="Pfam" id="PF00149">
    <property type="entry name" value="Metallophos"/>
    <property type="match status" value="1"/>
</dbReference>
<dbReference type="SUPFAM" id="SSF56300">
    <property type="entry name" value="Metallo-dependent phosphatases"/>
    <property type="match status" value="1"/>
</dbReference>
<dbReference type="GO" id="GO:0008758">
    <property type="term" value="F:UDP-2,3-diacylglucosamine hydrolase activity"/>
    <property type="evidence" value="ECO:0007669"/>
    <property type="project" value="TreeGrafter"/>
</dbReference>
<accession>A0A6J4M0M7</accession>
<organism evidence="6">
    <name type="scientific">uncultured Frankineae bacterium</name>
    <dbReference type="NCBI Taxonomy" id="437475"/>
    <lineage>
        <taxon>Bacteria</taxon>
        <taxon>Bacillati</taxon>
        <taxon>Actinomycetota</taxon>
        <taxon>Actinomycetes</taxon>
        <taxon>Frankiales</taxon>
        <taxon>environmental samples</taxon>
    </lineage>
</organism>
<feature type="transmembrane region" description="Helical" evidence="4">
    <location>
        <begin position="7"/>
        <end position="30"/>
    </location>
</feature>
<dbReference type="EMBL" id="CADCUB010000131">
    <property type="protein sequence ID" value="CAA9347138.1"/>
    <property type="molecule type" value="Genomic_DNA"/>
</dbReference>
<protein>
    <recommendedName>
        <fullName evidence="5">Calcineurin-like phosphoesterase domain-containing protein</fullName>
    </recommendedName>
</protein>
<gene>
    <name evidence="6" type="ORF">AVDCRST_MAG07-3010</name>
</gene>
<dbReference type="AlphaFoldDB" id="A0A6J4M0M7"/>
<keyword evidence="4" id="KW-0472">Membrane</keyword>
<feature type="region of interest" description="Disordered" evidence="3">
    <location>
        <begin position="458"/>
        <end position="499"/>
    </location>
</feature>
<dbReference type="InterPro" id="IPR051158">
    <property type="entry name" value="Metallophosphoesterase_sf"/>
</dbReference>
<dbReference type="InterPro" id="IPR029052">
    <property type="entry name" value="Metallo-depent_PP-like"/>
</dbReference>
<feature type="transmembrane region" description="Helical" evidence="4">
    <location>
        <begin position="142"/>
        <end position="163"/>
    </location>
</feature>
<name>A0A6J4M0M7_9ACTN</name>
<evidence type="ECO:0000256" key="4">
    <source>
        <dbReference type="SAM" id="Phobius"/>
    </source>
</evidence>
<feature type="compositionally biased region" description="Pro residues" evidence="3">
    <location>
        <begin position="468"/>
        <end position="499"/>
    </location>
</feature>